<dbReference type="SMART" id="SM00965">
    <property type="entry name" value="STN"/>
    <property type="match status" value="1"/>
</dbReference>
<dbReference type="NCBIfam" id="TIGR04057">
    <property type="entry name" value="SusC_RagA_signa"/>
    <property type="match status" value="1"/>
</dbReference>
<dbReference type="EMBL" id="JAJNEC010000005">
    <property type="protein sequence ID" value="MCD2423685.1"/>
    <property type="molecule type" value="Genomic_DNA"/>
</dbReference>
<dbReference type="RefSeq" id="WP_231004946.1">
    <property type="nucleotide sequence ID" value="NZ_JAJNEC010000005.1"/>
</dbReference>
<dbReference type="NCBIfam" id="TIGR04056">
    <property type="entry name" value="OMP_RagA_SusC"/>
    <property type="match status" value="1"/>
</dbReference>
<dbReference type="Proteomes" id="UP001199816">
    <property type="component" value="Unassembled WGS sequence"/>
</dbReference>
<keyword evidence="6" id="KW-0675">Receptor</keyword>
<keyword evidence="7" id="KW-1185">Reference proteome</keyword>
<evidence type="ECO:0000313" key="6">
    <source>
        <dbReference type="EMBL" id="MCD2423685.1"/>
    </source>
</evidence>
<dbReference type="InterPro" id="IPR039426">
    <property type="entry name" value="TonB-dep_rcpt-like"/>
</dbReference>
<keyword evidence="3 4" id="KW-0998">Cell outer membrane</keyword>
<dbReference type="Pfam" id="PF13715">
    <property type="entry name" value="CarbopepD_reg_2"/>
    <property type="match status" value="1"/>
</dbReference>
<keyword evidence="4" id="KW-1134">Transmembrane beta strand</keyword>
<dbReference type="InterPro" id="IPR037066">
    <property type="entry name" value="Plug_dom_sf"/>
</dbReference>
<sequence length="1116" mass="123328">MKQKTNHYSSFLSGGFFFRLLLTGILAAVLCWPARTNGQTISLNVKNASLESVVLSIQQQSGYSFLFKAEYFDQARPVTLTVKQKPVQEVLEQLFADQPFDYKINGKIITLIPADKAPPPKAPASPGNKMDITGRVTDSVGNPLRSVSVQLKGTNAGTATDAYGRFSIQAAKGAVLVFSAVGYMEREVTIENRPILDVVLSAVVADMDEIVTVAYGTQRKVSVIGAITSITPSKLKLPVTQVSSALAGQLAGVVAVQSSGEPGSGAAFWIRGISTFGANSRPLVLVDGIERPLDLVDPEDIESFSILKDATATAVYGVRGANGIVLVTTKRGKISERPTINIRGEQGYLSPVRMVELANAEQWMDYYNDISFENSSNMPFPEHVKQLYRDHTDPDLYPNVDWMHAIFKPGTTNKRVNLNITGGSKVAKYYVAGSYLRENGLFQPVITPNYNPEYNYNKFNFRSNLDINLTPSTILNLNLSNQYERRNRLGEDMDMMYRILISTPPISTPLEYSDGSHAMPLVGYNPYYALNSKGFTQDFRNTSQSLIGLTQDFSGIITKGLKANFKFSWDAVNESTLDKRKAPATFYATGRDADGNLILHKNTDGSDYLTLARSNRGNRSINLESSLMYDNLFAEKHRIGGLFLFSMREYTNNFPGDYISAFPYRNIGIASRLTYSFKDKYFAEGNFGYNGSENFAPGKRFGFFPSVAAGYLVSNEAFFKELLPVVSLLKFRGSYGEIGNDQIGGNRRFAYNTEMQGSAGYVFGSTGQTGRGGISTGYPGNPNVSWETAIKKNIGVELELFSRLKIQADYFDEKREGIYILQGMVPSIVGNNIQQFVNLGSMENKGIDGSLEYAHTIGELLIQARGNFTYNRNRVLYNDQPDPIWAYQSGVGKRFGQLMGLVSLGLFESEQEIANSPQQMYGQIKPGDIKYKDINGDGIINSYDYMGIGYGSIPEISYGFGVSMAWKGFDVSVFFHGVGHVDRVIGGAAITGPNQNILVEGQILSDVADKRWSHRNPDPNATYARLSLAYNENNAQASTFYLRDMSFIRLKNAELGYTLPKGIYKPAGISSVRLYAQGLNLLTFSKFKLWDPELGTNTGQAYPQMRVMNVGLNIIF</sequence>
<dbReference type="Gene3D" id="2.60.40.1120">
    <property type="entry name" value="Carboxypeptidase-like, regulatory domain"/>
    <property type="match status" value="1"/>
</dbReference>
<dbReference type="Pfam" id="PF07660">
    <property type="entry name" value="STN"/>
    <property type="match status" value="1"/>
</dbReference>
<comment type="similarity">
    <text evidence="4">Belongs to the TonB-dependent receptor family.</text>
</comment>
<gene>
    <name evidence="6" type="ORF">LQ567_12990</name>
</gene>
<evidence type="ECO:0000259" key="5">
    <source>
        <dbReference type="SMART" id="SM00965"/>
    </source>
</evidence>
<dbReference type="Gene3D" id="3.55.50.30">
    <property type="match status" value="1"/>
</dbReference>
<evidence type="ECO:0000256" key="4">
    <source>
        <dbReference type="PROSITE-ProRule" id="PRU01360"/>
    </source>
</evidence>
<dbReference type="Gene3D" id="2.170.130.10">
    <property type="entry name" value="TonB-dependent receptor, plug domain"/>
    <property type="match status" value="1"/>
</dbReference>
<comment type="subcellular location">
    <subcellularLocation>
        <location evidence="4">Cell outer membrane</location>
        <topology evidence="4">Multi-pass membrane protein</topology>
    </subcellularLocation>
</comment>
<proteinExistence type="inferred from homology"/>
<organism evidence="6 7">
    <name type="scientific">Niabella pedocola</name>
    <dbReference type="NCBI Taxonomy" id="1752077"/>
    <lineage>
        <taxon>Bacteria</taxon>
        <taxon>Pseudomonadati</taxon>
        <taxon>Bacteroidota</taxon>
        <taxon>Chitinophagia</taxon>
        <taxon>Chitinophagales</taxon>
        <taxon>Chitinophagaceae</taxon>
        <taxon>Niabella</taxon>
    </lineage>
</organism>
<dbReference type="Pfam" id="PF07715">
    <property type="entry name" value="Plug"/>
    <property type="match status" value="1"/>
</dbReference>
<comment type="caution">
    <text evidence="6">The sequence shown here is derived from an EMBL/GenBank/DDBJ whole genome shotgun (WGS) entry which is preliminary data.</text>
</comment>
<dbReference type="SUPFAM" id="SSF49464">
    <property type="entry name" value="Carboxypeptidase regulatory domain-like"/>
    <property type="match status" value="1"/>
</dbReference>
<accession>A0ABS8PS39</accession>
<evidence type="ECO:0000256" key="2">
    <source>
        <dbReference type="ARBA" id="ARBA00023136"/>
    </source>
</evidence>
<keyword evidence="2 4" id="KW-0472">Membrane</keyword>
<protein>
    <submittedName>
        <fullName evidence="6">TonB-dependent receptor</fullName>
    </submittedName>
</protein>
<dbReference type="InterPro" id="IPR023996">
    <property type="entry name" value="TonB-dep_OMP_SusC/RagA"/>
</dbReference>
<dbReference type="InterPro" id="IPR008969">
    <property type="entry name" value="CarboxyPept-like_regulatory"/>
</dbReference>
<keyword evidence="1 4" id="KW-0813">Transport</keyword>
<name>A0ABS8PS39_9BACT</name>
<evidence type="ECO:0000256" key="3">
    <source>
        <dbReference type="ARBA" id="ARBA00023237"/>
    </source>
</evidence>
<dbReference type="InterPro" id="IPR012910">
    <property type="entry name" value="Plug_dom"/>
</dbReference>
<feature type="domain" description="Secretin/TonB short N-terminal" evidence="5">
    <location>
        <begin position="63"/>
        <end position="114"/>
    </location>
</feature>
<dbReference type="PROSITE" id="PS52016">
    <property type="entry name" value="TONB_DEPENDENT_REC_3"/>
    <property type="match status" value="1"/>
</dbReference>
<dbReference type="SUPFAM" id="SSF56935">
    <property type="entry name" value="Porins"/>
    <property type="match status" value="1"/>
</dbReference>
<dbReference type="InterPro" id="IPR023997">
    <property type="entry name" value="TonB-dep_OMP_SusC/RagA_CS"/>
</dbReference>
<keyword evidence="4" id="KW-0812">Transmembrane</keyword>
<evidence type="ECO:0000256" key="1">
    <source>
        <dbReference type="ARBA" id="ARBA00022448"/>
    </source>
</evidence>
<dbReference type="InterPro" id="IPR011662">
    <property type="entry name" value="Secretin/TonB_short_N"/>
</dbReference>
<evidence type="ECO:0000313" key="7">
    <source>
        <dbReference type="Proteomes" id="UP001199816"/>
    </source>
</evidence>
<reference evidence="6 7" key="1">
    <citation type="submission" date="2021-11" db="EMBL/GenBank/DDBJ databases">
        <title>Genomic of Niabella pedocola.</title>
        <authorList>
            <person name="Wu T."/>
        </authorList>
    </citation>
    <scope>NUCLEOTIDE SEQUENCE [LARGE SCALE GENOMIC DNA]</scope>
    <source>
        <strain evidence="6 7">JCM 31011</strain>
    </source>
</reference>